<accession>A0A4R2NMS6</accession>
<dbReference type="Proteomes" id="UP000294564">
    <property type="component" value="Unassembled WGS sequence"/>
</dbReference>
<evidence type="ECO:0000256" key="7">
    <source>
        <dbReference type="RuleBase" id="RU003835"/>
    </source>
</evidence>
<keyword evidence="6" id="KW-0479">Metal-binding</keyword>
<dbReference type="InterPro" id="IPR043129">
    <property type="entry name" value="ATPase_NBD"/>
</dbReference>
<dbReference type="GO" id="GO:0006083">
    <property type="term" value="P:acetate metabolic process"/>
    <property type="evidence" value="ECO:0007669"/>
    <property type="project" value="TreeGrafter"/>
</dbReference>
<dbReference type="NCBIfam" id="TIGR00016">
    <property type="entry name" value="ackA"/>
    <property type="match status" value="1"/>
</dbReference>
<dbReference type="AlphaFoldDB" id="A0A4R2NMS6"/>
<dbReference type="EC" id="2.7.2.1" evidence="6"/>
<organism evidence="8 9">
    <name type="scientific">Tenacibaculum skagerrakense</name>
    <dbReference type="NCBI Taxonomy" id="186571"/>
    <lineage>
        <taxon>Bacteria</taxon>
        <taxon>Pseudomonadati</taxon>
        <taxon>Bacteroidota</taxon>
        <taxon>Flavobacteriia</taxon>
        <taxon>Flavobacteriales</taxon>
        <taxon>Flavobacteriaceae</taxon>
        <taxon>Tenacibaculum</taxon>
    </lineage>
</organism>
<dbReference type="EMBL" id="SLXM01000010">
    <property type="protein sequence ID" value="TCP22881.1"/>
    <property type="molecule type" value="Genomic_DNA"/>
</dbReference>
<dbReference type="PRINTS" id="PR00471">
    <property type="entry name" value="ACETATEKNASE"/>
</dbReference>
<protein>
    <recommendedName>
        <fullName evidence="6">Acetate kinase</fullName>
        <ecNumber evidence="6">2.7.2.1</ecNumber>
    </recommendedName>
    <alternativeName>
        <fullName evidence="6">Acetokinase</fullName>
    </alternativeName>
</protein>
<feature type="active site" description="Proton donor/acceptor" evidence="6">
    <location>
        <position position="147"/>
    </location>
</feature>
<keyword evidence="2 6" id="KW-0808">Transferase</keyword>
<dbReference type="GO" id="GO:0005737">
    <property type="term" value="C:cytoplasm"/>
    <property type="evidence" value="ECO:0007669"/>
    <property type="project" value="UniProtKB-SubCell"/>
</dbReference>
<feature type="binding site" evidence="6">
    <location>
        <begin position="205"/>
        <end position="209"/>
    </location>
    <ligand>
        <name>ATP</name>
        <dbReference type="ChEBI" id="CHEBI:30616"/>
    </ligand>
</feature>
<comment type="cofactor">
    <cofactor evidence="6">
        <name>Mg(2+)</name>
        <dbReference type="ChEBI" id="CHEBI:18420"/>
    </cofactor>
    <cofactor evidence="6">
        <name>Mn(2+)</name>
        <dbReference type="ChEBI" id="CHEBI:29035"/>
    </cofactor>
    <text evidence="6">Mg(2+). Can also accept Mn(2+).</text>
</comment>
<dbReference type="InterPro" id="IPR023865">
    <property type="entry name" value="Aliphatic_acid_kinase_CS"/>
</dbReference>
<keyword evidence="5 6" id="KW-0067">ATP-binding</keyword>
<comment type="subcellular location">
    <subcellularLocation>
        <location evidence="6">Cytoplasm</location>
    </subcellularLocation>
</comment>
<dbReference type="GO" id="GO:0005524">
    <property type="term" value="F:ATP binding"/>
    <property type="evidence" value="ECO:0007669"/>
    <property type="project" value="UniProtKB-KW"/>
</dbReference>
<dbReference type="PROSITE" id="PS01075">
    <property type="entry name" value="ACETATE_KINASE_1"/>
    <property type="match status" value="1"/>
</dbReference>
<evidence type="ECO:0000256" key="1">
    <source>
        <dbReference type="ARBA" id="ARBA00008748"/>
    </source>
</evidence>
<dbReference type="SUPFAM" id="SSF53067">
    <property type="entry name" value="Actin-like ATPase domain"/>
    <property type="match status" value="2"/>
</dbReference>
<gene>
    <name evidence="6" type="primary">ackA</name>
    <name evidence="8" type="ORF">EV195_1108</name>
</gene>
<evidence type="ECO:0000256" key="2">
    <source>
        <dbReference type="ARBA" id="ARBA00022679"/>
    </source>
</evidence>
<reference evidence="8 9" key="1">
    <citation type="submission" date="2019-03" db="EMBL/GenBank/DDBJ databases">
        <title>Genomic Encyclopedia of Type Strains, Phase IV (KMG-IV): sequencing the most valuable type-strain genomes for metagenomic binning, comparative biology and taxonomic classification.</title>
        <authorList>
            <person name="Goeker M."/>
        </authorList>
    </citation>
    <scope>NUCLEOTIDE SEQUENCE [LARGE SCALE GENOMIC DNA]</scope>
    <source>
        <strain evidence="8 9">DSM 14836</strain>
    </source>
</reference>
<feature type="binding site" evidence="6">
    <location>
        <begin position="327"/>
        <end position="331"/>
    </location>
    <ligand>
        <name>ATP</name>
        <dbReference type="ChEBI" id="CHEBI:30616"/>
    </ligand>
</feature>
<keyword evidence="9" id="KW-1185">Reference proteome</keyword>
<dbReference type="UniPathway" id="UPA00340">
    <property type="reaction ID" value="UER00458"/>
</dbReference>
<dbReference type="RefSeq" id="WP_132795666.1">
    <property type="nucleotide sequence ID" value="NZ_SLXM01000010.1"/>
</dbReference>
<sequence>MKVLVLNSGSSSIKYQLFTMPEEQVICSGLIERIGSAKGVVHYESADNAISETIKIENHKVGLEKVVSLLLDEKVGVIFSTDEIEIVGHRVVHGGSSFTKTTVVTEEVKSKIQDLFSLAPQHNPANLEGIKVAEAIFTKAKQVAVFDTAFHQSIPEKAYTYAIPKKFLNKHKIRLYGFHGTSHKYVSEKAIDYLGKKESKIITVHLGNGCSISAIENGKSIDHSLGFGPVTGLVMGTRSGDIDHTLIFYLVNTLGYEVNEVNTLLQKESGMFGLTGYSDLRDIEAEAAKGNKDCLLALDINTYRIKKYIGSYIAAMNGVDAIVFTAGIGENSSLIREKVCTDLDFFGIEIDKQKNNIRAKELTEVHTENSKVKLLVIPTNEELEIAKQSYQL</sequence>
<dbReference type="Gene3D" id="3.30.420.40">
    <property type="match status" value="2"/>
</dbReference>
<dbReference type="PANTHER" id="PTHR21060">
    <property type="entry name" value="ACETATE KINASE"/>
    <property type="match status" value="1"/>
</dbReference>
<comment type="pathway">
    <text evidence="6">Metabolic intermediate biosynthesis; acetyl-CoA biosynthesis; acetyl-CoA from acetate: step 1/2.</text>
</comment>
<dbReference type="InterPro" id="IPR000890">
    <property type="entry name" value="Aliphatic_acid_kin_short-chain"/>
</dbReference>
<comment type="function">
    <text evidence="6">Catalyzes the formation of acetyl phosphate from acetate and ATP. Can also catalyze the reverse reaction.</text>
</comment>
<comment type="caution">
    <text evidence="8">The sequence shown here is derived from an EMBL/GenBank/DDBJ whole genome shotgun (WGS) entry which is preliminary data.</text>
</comment>
<feature type="site" description="Transition state stabilizer" evidence="6">
    <location>
        <position position="179"/>
    </location>
</feature>
<keyword evidence="4 6" id="KW-0418">Kinase</keyword>
<evidence type="ECO:0000313" key="8">
    <source>
        <dbReference type="EMBL" id="TCP22881.1"/>
    </source>
</evidence>
<evidence type="ECO:0000313" key="9">
    <source>
        <dbReference type="Proteomes" id="UP000294564"/>
    </source>
</evidence>
<dbReference type="GO" id="GO:0006085">
    <property type="term" value="P:acetyl-CoA biosynthetic process"/>
    <property type="evidence" value="ECO:0007669"/>
    <property type="project" value="UniProtKB-UniRule"/>
</dbReference>
<evidence type="ECO:0000256" key="4">
    <source>
        <dbReference type="ARBA" id="ARBA00022777"/>
    </source>
</evidence>
<comment type="subunit">
    <text evidence="6">Homodimer.</text>
</comment>
<comment type="similarity">
    <text evidence="1 6 7">Belongs to the acetokinase family.</text>
</comment>
<dbReference type="InterPro" id="IPR004372">
    <property type="entry name" value="Ac/propionate_kinase"/>
</dbReference>
<keyword evidence="3 6" id="KW-0547">Nucleotide-binding</keyword>
<feature type="binding site" evidence="6">
    <location>
        <position position="7"/>
    </location>
    <ligand>
        <name>Mg(2+)</name>
        <dbReference type="ChEBI" id="CHEBI:18420"/>
    </ligand>
</feature>
<dbReference type="PANTHER" id="PTHR21060:SF15">
    <property type="entry name" value="ACETATE KINASE-RELATED"/>
    <property type="match status" value="1"/>
</dbReference>
<feature type="binding site" evidence="6">
    <location>
        <position position="381"/>
    </location>
    <ligand>
        <name>Mg(2+)</name>
        <dbReference type="ChEBI" id="CHEBI:18420"/>
    </ligand>
</feature>
<evidence type="ECO:0000256" key="6">
    <source>
        <dbReference type="HAMAP-Rule" id="MF_00020"/>
    </source>
</evidence>
<keyword evidence="6" id="KW-0460">Magnesium</keyword>
<dbReference type="GO" id="GO:0008776">
    <property type="term" value="F:acetate kinase activity"/>
    <property type="evidence" value="ECO:0007669"/>
    <property type="project" value="UniProtKB-UniRule"/>
</dbReference>
<feature type="site" description="Transition state stabilizer" evidence="6">
    <location>
        <position position="238"/>
    </location>
</feature>
<proteinExistence type="inferred from homology"/>
<evidence type="ECO:0000256" key="3">
    <source>
        <dbReference type="ARBA" id="ARBA00022741"/>
    </source>
</evidence>
<dbReference type="PIRSF" id="PIRSF000722">
    <property type="entry name" value="Acetate_prop_kin"/>
    <property type="match status" value="1"/>
</dbReference>
<feature type="binding site" evidence="6">
    <location>
        <begin position="279"/>
        <end position="281"/>
    </location>
    <ligand>
        <name>ATP</name>
        <dbReference type="ChEBI" id="CHEBI:30616"/>
    </ligand>
</feature>
<dbReference type="PROSITE" id="PS01076">
    <property type="entry name" value="ACETATE_KINASE_2"/>
    <property type="match status" value="1"/>
</dbReference>
<feature type="binding site" evidence="6">
    <location>
        <position position="90"/>
    </location>
    <ligand>
        <name>substrate</name>
    </ligand>
</feature>
<dbReference type="HAMAP" id="MF_00020">
    <property type="entry name" value="Acetate_kinase"/>
    <property type="match status" value="1"/>
</dbReference>
<keyword evidence="6" id="KW-0963">Cytoplasm</keyword>
<comment type="catalytic activity">
    <reaction evidence="6">
        <text>acetate + ATP = acetyl phosphate + ADP</text>
        <dbReference type="Rhea" id="RHEA:11352"/>
        <dbReference type="ChEBI" id="CHEBI:22191"/>
        <dbReference type="ChEBI" id="CHEBI:30089"/>
        <dbReference type="ChEBI" id="CHEBI:30616"/>
        <dbReference type="ChEBI" id="CHEBI:456216"/>
        <dbReference type="EC" id="2.7.2.1"/>
    </reaction>
</comment>
<name>A0A4R2NMS6_9FLAO</name>
<dbReference type="OrthoDB" id="9802453at2"/>
<dbReference type="Pfam" id="PF00871">
    <property type="entry name" value="Acetate_kinase"/>
    <property type="match status" value="1"/>
</dbReference>
<feature type="binding site" evidence="6">
    <location>
        <position position="14"/>
    </location>
    <ligand>
        <name>ATP</name>
        <dbReference type="ChEBI" id="CHEBI:30616"/>
    </ligand>
</feature>
<dbReference type="GO" id="GO:0000287">
    <property type="term" value="F:magnesium ion binding"/>
    <property type="evidence" value="ECO:0007669"/>
    <property type="project" value="UniProtKB-UniRule"/>
</dbReference>
<evidence type="ECO:0000256" key="5">
    <source>
        <dbReference type="ARBA" id="ARBA00022840"/>
    </source>
</evidence>
<dbReference type="CDD" id="cd24010">
    <property type="entry name" value="ASKHA_NBD_AcK_PK"/>
    <property type="match status" value="1"/>
</dbReference>